<evidence type="ECO:0000313" key="1">
    <source>
        <dbReference type="EMBL" id="KAI3716314.1"/>
    </source>
</evidence>
<evidence type="ECO:0000313" key="2">
    <source>
        <dbReference type="Proteomes" id="UP001055879"/>
    </source>
</evidence>
<sequence length="470" mass="52656">MRLIGRPFSDPDLQQDLKEFPFSVTEGPDGFPLIHGHYNGETKSVTPIQVMGMVFSDMKKKAEKNLKAAVVDCCIGIPVYFTDLQRRAVMDAAAIAGLNPLRLLHETTATALAYGLYKTDLCENKQLNVAFVDIGQFSMQVCIAGFKKGEMKILAHFFDRSLGGGDFDELLFDYFAGQFKADYKIDAFHNDFACIMLRAACEKLKEVLRSNPEAPLYVECFIDKKYVRGFMKRDKFEQISTRILERMKKPLEKALLEAKLTFNDIYAVESVGSCSWVIEILTKLFGKEPRRTMNASECVSRGCALECAILSPNYKVREFQVQDNIPFAIALQWKDFTQISLYGKKNYLERCIVFARGNPIPCVKSMTFYRSGTFSLDVKYVNAGELQAPPKISTYTIGPFQSANGEPCKVEVEVGLNLHGCVSVNSAQFLGEGDIAIPIPVSKVEPSKETTKMGMEKGLEVYECLTLPKT</sequence>
<accession>A0ACB9B1T3</accession>
<organism evidence="1 2">
    <name type="scientific">Arctium lappa</name>
    <name type="common">Greater burdock</name>
    <name type="synonym">Lappa major</name>
    <dbReference type="NCBI Taxonomy" id="4217"/>
    <lineage>
        <taxon>Eukaryota</taxon>
        <taxon>Viridiplantae</taxon>
        <taxon>Streptophyta</taxon>
        <taxon>Embryophyta</taxon>
        <taxon>Tracheophyta</taxon>
        <taxon>Spermatophyta</taxon>
        <taxon>Magnoliopsida</taxon>
        <taxon>eudicotyledons</taxon>
        <taxon>Gunneridae</taxon>
        <taxon>Pentapetalae</taxon>
        <taxon>asterids</taxon>
        <taxon>campanulids</taxon>
        <taxon>Asterales</taxon>
        <taxon>Asteraceae</taxon>
        <taxon>Carduoideae</taxon>
        <taxon>Cardueae</taxon>
        <taxon>Arctiinae</taxon>
        <taxon>Arctium</taxon>
    </lineage>
</organism>
<dbReference type="Proteomes" id="UP001055879">
    <property type="component" value="Linkage Group LG07"/>
</dbReference>
<gene>
    <name evidence="1" type="ORF">L6452_23564</name>
</gene>
<proteinExistence type="predicted"/>
<name>A0ACB9B1T3_ARCLA</name>
<reference evidence="2" key="1">
    <citation type="journal article" date="2022" name="Mol. Ecol. Resour.">
        <title>The genomes of chicory, endive, great burdock and yacon provide insights into Asteraceae palaeo-polyploidization history and plant inulin production.</title>
        <authorList>
            <person name="Fan W."/>
            <person name="Wang S."/>
            <person name="Wang H."/>
            <person name="Wang A."/>
            <person name="Jiang F."/>
            <person name="Liu H."/>
            <person name="Zhao H."/>
            <person name="Xu D."/>
            <person name="Zhang Y."/>
        </authorList>
    </citation>
    <scope>NUCLEOTIDE SEQUENCE [LARGE SCALE GENOMIC DNA]</scope>
    <source>
        <strain evidence="2">cv. Niubang</strain>
    </source>
</reference>
<protein>
    <submittedName>
        <fullName evidence="1">Uncharacterized protein</fullName>
    </submittedName>
</protein>
<dbReference type="EMBL" id="CM042053">
    <property type="protein sequence ID" value="KAI3716314.1"/>
    <property type="molecule type" value="Genomic_DNA"/>
</dbReference>
<reference evidence="1 2" key="2">
    <citation type="journal article" date="2022" name="Mol. Ecol. Resour.">
        <title>The genomes of chicory, endive, great burdock and yacon provide insights into Asteraceae paleo-polyploidization history and plant inulin production.</title>
        <authorList>
            <person name="Fan W."/>
            <person name="Wang S."/>
            <person name="Wang H."/>
            <person name="Wang A."/>
            <person name="Jiang F."/>
            <person name="Liu H."/>
            <person name="Zhao H."/>
            <person name="Xu D."/>
            <person name="Zhang Y."/>
        </authorList>
    </citation>
    <scope>NUCLEOTIDE SEQUENCE [LARGE SCALE GENOMIC DNA]</scope>
    <source>
        <strain evidence="2">cv. Niubang</strain>
    </source>
</reference>
<comment type="caution">
    <text evidence="1">The sequence shown here is derived from an EMBL/GenBank/DDBJ whole genome shotgun (WGS) entry which is preliminary data.</text>
</comment>
<keyword evidence="2" id="KW-1185">Reference proteome</keyword>